<evidence type="ECO:0000256" key="5">
    <source>
        <dbReference type="ARBA" id="ARBA00022547"/>
    </source>
</evidence>
<keyword evidence="4 12" id="KW-0813">Transport</keyword>
<evidence type="ECO:0000256" key="3">
    <source>
        <dbReference type="ARBA" id="ARBA00011291"/>
    </source>
</evidence>
<keyword evidence="9 12" id="KW-0406">Ion transport</keyword>
<evidence type="ECO:0000256" key="1">
    <source>
        <dbReference type="ARBA" id="ARBA00004304"/>
    </source>
</evidence>
<geneLocation type="mitochondrion" evidence="14"/>
<evidence type="ECO:0000313" key="14">
    <source>
        <dbReference type="EMBL" id="XCA95388.1"/>
    </source>
</evidence>
<feature type="transmembrane region" description="Helical" evidence="13">
    <location>
        <begin position="6"/>
        <end position="26"/>
    </location>
</feature>
<evidence type="ECO:0000256" key="2">
    <source>
        <dbReference type="ARBA" id="ARBA00008892"/>
    </source>
</evidence>
<sequence>MPQMAPLSWLTLFIIFSFTLILFNMLNYFNYSPRSPASFSRRSSQTKPFNWPW</sequence>
<keyword evidence="10 12" id="KW-0496">Mitochondrion</keyword>
<evidence type="ECO:0000256" key="4">
    <source>
        <dbReference type="ARBA" id="ARBA00022448"/>
    </source>
</evidence>
<dbReference type="GO" id="GO:0015078">
    <property type="term" value="F:proton transmembrane transporter activity"/>
    <property type="evidence" value="ECO:0007669"/>
    <property type="project" value="InterPro"/>
</dbReference>
<evidence type="ECO:0000256" key="12">
    <source>
        <dbReference type="RuleBase" id="RU003661"/>
    </source>
</evidence>
<keyword evidence="6 12" id="KW-0812">Transmembrane</keyword>
<gene>
    <name evidence="14" type="primary">ATP8</name>
</gene>
<evidence type="ECO:0000256" key="7">
    <source>
        <dbReference type="ARBA" id="ARBA00022781"/>
    </source>
</evidence>
<dbReference type="GO" id="GO:0015986">
    <property type="term" value="P:proton motive force-driven ATP synthesis"/>
    <property type="evidence" value="ECO:0007669"/>
    <property type="project" value="InterPro"/>
</dbReference>
<comment type="subunit">
    <text evidence="3">F-type ATPases have 2 components, CF(1) - the catalytic core - and CF(0) - the membrane proton channel.</text>
</comment>
<dbReference type="Pfam" id="PF00895">
    <property type="entry name" value="ATP-synt_8"/>
    <property type="match status" value="1"/>
</dbReference>
<accession>A0AAU7YQW1</accession>
<evidence type="ECO:0000256" key="10">
    <source>
        <dbReference type="ARBA" id="ARBA00023128"/>
    </source>
</evidence>
<dbReference type="InterPro" id="IPR001421">
    <property type="entry name" value="ATP8_metazoa"/>
</dbReference>
<evidence type="ECO:0000256" key="6">
    <source>
        <dbReference type="ARBA" id="ARBA00022692"/>
    </source>
</evidence>
<dbReference type="EMBL" id="PP473793">
    <property type="protein sequence ID" value="XCA95388.1"/>
    <property type="molecule type" value="Genomic_DNA"/>
</dbReference>
<keyword evidence="5 12" id="KW-0138">CF(0)</keyword>
<proteinExistence type="inferred from homology"/>
<reference evidence="14" key="2">
    <citation type="submission" date="2024-03" db="EMBL/GenBank/DDBJ databases">
        <authorList>
            <person name="Guo z."/>
            <person name="Gao Y."/>
            <person name="Chen Y."/>
            <person name="Zhan L."/>
            <person name="Tong Y."/>
            <person name="Zhang J."/>
            <person name="Yu D."/>
        </authorList>
    </citation>
    <scope>NUCLEOTIDE SEQUENCE</scope>
</reference>
<dbReference type="AlphaFoldDB" id="A0AAU7YQW1"/>
<keyword evidence="8 13" id="KW-1133">Transmembrane helix</keyword>
<evidence type="ECO:0000256" key="8">
    <source>
        <dbReference type="ARBA" id="ARBA00022989"/>
    </source>
</evidence>
<protein>
    <recommendedName>
        <fullName evidence="12">ATP synthase complex subunit 8</fullName>
    </recommendedName>
</protein>
<organism evidence="14">
    <name type="scientific">Rhoenanthus obscurus</name>
    <dbReference type="NCBI Taxonomy" id="2850857"/>
    <lineage>
        <taxon>Eukaryota</taxon>
        <taxon>Metazoa</taxon>
        <taxon>Ecdysozoa</taxon>
        <taxon>Arthropoda</taxon>
        <taxon>Hexapoda</taxon>
        <taxon>Insecta</taxon>
        <taxon>Pterygota</taxon>
        <taxon>Palaeoptera</taxon>
        <taxon>Ephemeroptera</taxon>
        <taxon>Scapphodonta</taxon>
        <taxon>Potamanthidae</taxon>
        <taxon>Rhoenanthus</taxon>
    </lineage>
</organism>
<comment type="similarity">
    <text evidence="2 12">Belongs to the ATPase protein 8 family.</text>
</comment>
<keyword evidence="7 12" id="KW-0375">Hydrogen ion transport</keyword>
<keyword evidence="11 13" id="KW-0472">Membrane</keyword>
<evidence type="ECO:0000256" key="11">
    <source>
        <dbReference type="ARBA" id="ARBA00023136"/>
    </source>
</evidence>
<reference evidence="14" key="1">
    <citation type="journal article" date="2024" name="Insects">
        <title>Comparative Mitogenome of Phylogenetic Relationships and Divergence Time Analysis within Potamanthidae (Insecta: Ephemeroptera).</title>
        <authorList>
            <person name="Guo Z.Q."/>
            <person name="Gao Y.J."/>
            <person name="Chen Y.X."/>
            <person name="Zhan L.M."/>
            <person name="Storey K.B."/>
            <person name="Yu D.N."/>
            <person name="Zhang J.Y."/>
        </authorList>
    </citation>
    <scope>NUCLEOTIDE SEQUENCE</scope>
</reference>
<comment type="subcellular location">
    <subcellularLocation>
        <location evidence="1 12">Mitochondrion membrane</location>
        <topology evidence="1 12">Single-pass membrane protein</topology>
    </subcellularLocation>
</comment>
<evidence type="ECO:0000256" key="13">
    <source>
        <dbReference type="SAM" id="Phobius"/>
    </source>
</evidence>
<dbReference type="GO" id="GO:0045259">
    <property type="term" value="C:proton-transporting ATP synthase complex"/>
    <property type="evidence" value="ECO:0007669"/>
    <property type="project" value="UniProtKB-KW"/>
</dbReference>
<name>A0AAU7YQW1_9INSE</name>
<evidence type="ECO:0000256" key="9">
    <source>
        <dbReference type="ARBA" id="ARBA00023065"/>
    </source>
</evidence>
<dbReference type="GO" id="GO:0031966">
    <property type="term" value="C:mitochondrial membrane"/>
    <property type="evidence" value="ECO:0007669"/>
    <property type="project" value="UniProtKB-SubCell"/>
</dbReference>